<dbReference type="AlphaFoldDB" id="A0A5B8LUC5"/>
<evidence type="ECO:0000313" key="2">
    <source>
        <dbReference type="EMBL" id="QDZ11439.1"/>
    </source>
</evidence>
<dbReference type="Pfam" id="PF04102">
    <property type="entry name" value="SlyX"/>
    <property type="match status" value="1"/>
</dbReference>
<dbReference type="Gene3D" id="1.20.5.300">
    <property type="match status" value="1"/>
</dbReference>
<sequence length="135" mass="14729">MPILPDLAARLDALETRIAFQDQTIEDLNATITAQWRQIDLLTRKLEQMEEQVRSGVHIADPATEPPAAALLSSSSNRGKPCKLTAGSYCAWGWAQPLPRGWHRHSLPVPATASTPPTWTPCWPAKTCPAPASPL</sequence>
<name>A0A5B8LUC5_9HYPH</name>
<evidence type="ECO:0000313" key="3">
    <source>
        <dbReference type="Proteomes" id="UP000315364"/>
    </source>
</evidence>
<feature type="region of interest" description="Disordered" evidence="1">
    <location>
        <begin position="57"/>
        <end position="80"/>
    </location>
</feature>
<proteinExistence type="predicted"/>
<dbReference type="InterPro" id="IPR007236">
    <property type="entry name" value="SlyX"/>
</dbReference>
<evidence type="ECO:0000256" key="1">
    <source>
        <dbReference type="SAM" id="MobiDB-lite"/>
    </source>
</evidence>
<dbReference type="EMBL" id="CP042304">
    <property type="protein sequence ID" value="QDZ11439.1"/>
    <property type="molecule type" value="Genomic_DNA"/>
</dbReference>
<gene>
    <name evidence="2" type="ORF">FPZ08_12100</name>
</gene>
<dbReference type="Proteomes" id="UP000315364">
    <property type="component" value="Chromosome"/>
</dbReference>
<dbReference type="PANTHER" id="PTHR36508">
    <property type="entry name" value="PROTEIN SLYX"/>
    <property type="match status" value="1"/>
</dbReference>
<organism evidence="2 3">
    <name type="scientific">Devosia ginsengisoli</name>
    <dbReference type="NCBI Taxonomy" id="400770"/>
    <lineage>
        <taxon>Bacteria</taxon>
        <taxon>Pseudomonadati</taxon>
        <taxon>Pseudomonadota</taxon>
        <taxon>Alphaproteobacteria</taxon>
        <taxon>Hyphomicrobiales</taxon>
        <taxon>Devosiaceae</taxon>
        <taxon>Devosia</taxon>
    </lineage>
</organism>
<keyword evidence="3" id="KW-1185">Reference proteome</keyword>
<reference evidence="2 3" key="1">
    <citation type="submission" date="2019-07" db="EMBL/GenBank/DDBJ databases">
        <title>Full genome sequence of Devosia sp. Gsoil 520.</title>
        <authorList>
            <person name="Im W.-T."/>
        </authorList>
    </citation>
    <scope>NUCLEOTIDE SEQUENCE [LARGE SCALE GENOMIC DNA]</scope>
    <source>
        <strain evidence="2 3">Gsoil 520</strain>
    </source>
</reference>
<dbReference type="PANTHER" id="PTHR36508:SF1">
    <property type="entry name" value="PROTEIN SLYX"/>
    <property type="match status" value="1"/>
</dbReference>
<dbReference type="OrthoDB" id="5422806at2"/>
<accession>A0A5B8LUC5</accession>
<protein>
    <submittedName>
        <fullName evidence="2">SlyX family protein</fullName>
    </submittedName>
</protein>
<dbReference type="KEGG" id="dea:FPZ08_12100"/>
<dbReference type="RefSeq" id="WP_146290260.1">
    <property type="nucleotide sequence ID" value="NZ_CP042304.1"/>
</dbReference>